<dbReference type="Gene3D" id="3.40.50.1820">
    <property type="entry name" value="alpha/beta hydrolase"/>
    <property type="match status" value="1"/>
</dbReference>
<organism evidence="3 4">
    <name type="scientific">Piptocephalis cylindrospora</name>
    <dbReference type="NCBI Taxonomy" id="1907219"/>
    <lineage>
        <taxon>Eukaryota</taxon>
        <taxon>Fungi</taxon>
        <taxon>Fungi incertae sedis</taxon>
        <taxon>Zoopagomycota</taxon>
        <taxon>Zoopagomycotina</taxon>
        <taxon>Zoopagomycetes</taxon>
        <taxon>Zoopagales</taxon>
        <taxon>Piptocephalidaceae</taxon>
        <taxon>Piptocephalis</taxon>
    </lineage>
</organism>
<reference evidence="4" key="1">
    <citation type="journal article" date="2018" name="Nat. Microbiol.">
        <title>Leveraging single-cell genomics to expand the fungal tree of life.</title>
        <authorList>
            <person name="Ahrendt S.R."/>
            <person name="Quandt C.A."/>
            <person name="Ciobanu D."/>
            <person name="Clum A."/>
            <person name="Salamov A."/>
            <person name="Andreopoulos B."/>
            <person name="Cheng J.F."/>
            <person name="Woyke T."/>
            <person name="Pelin A."/>
            <person name="Henrissat B."/>
            <person name="Reynolds N.K."/>
            <person name="Benny G.L."/>
            <person name="Smith M.E."/>
            <person name="James T.Y."/>
            <person name="Grigoriev I.V."/>
        </authorList>
    </citation>
    <scope>NUCLEOTIDE SEQUENCE [LARGE SCALE GENOMIC DNA]</scope>
</reference>
<protein>
    <submittedName>
        <fullName evidence="3">Alpha/beta hydrolase fold-3</fullName>
    </submittedName>
</protein>
<keyword evidence="1 3" id="KW-0378">Hydrolase</keyword>
<accession>A0A4P9Y0Q3</accession>
<dbReference type="InterPro" id="IPR050300">
    <property type="entry name" value="GDXG_lipolytic_enzyme"/>
</dbReference>
<evidence type="ECO:0000256" key="1">
    <source>
        <dbReference type="ARBA" id="ARBA00022801"/>
    </source>
</evidence>
<gene>
    <name evidence="3" type="ORF">BJ684DRAFT_11569</name>
</gene>
<dbReference type="GO" id="GO:0016787">
    <property type="term" value="F:hydrolase activity"/>
    <property type="evidence" value="ECO:0007669"/>
    <property type="project" value="UniProtKB-KW"/>
</dbReference>
<dbReference type="PANTHER" id="PTHR48081">
    <property type="entry name" value="AB HYDROLASE SUPERFAMILY PROTEIN C4A8.06C"/>
    <property type="match status" value="1"/>
</dbReference>
<sequence length="212" mass="23386">MWVDYREGCNGVPRTTATPTILYIHGGFHVACTTLTYRGLLCKLSRQSDCPIFAPRYRKAPENPFPLALEDILAAFMQLLEDPQVDPNNIIIAGDSSGAGMAVALRMILKDAGLPGPAGMLLWYPYLDMTLSLPSVKGNGRWDSNIDYADFLPNDSTRDLALYTGDHYYVRDKALLSHPYVSPLMADSFGDMGPTLVVSGIEVREAPRERVT</sequence>
<proteinExistence type="predicted"/>
<dbReference type="Proteomes" id="UP000267251">
    <property type="component" value="Unassembled WGS sequence"/>
</dbReference>
<evidence type="ECO:0000313" key="4">
    <source>
        <dbReference type="Proteomes" id="UP000267251"/>
    </source>
</evidence>
<evidence type="ECO:0000313" key="3">
    <source>
        <dbReference type="EMBL" id="RKP12376.1"/>
    </source>
</evidence>
<dbReference type="SUPFAM" id="SSF53474">
    <property type="entry name" value="alpha/beta-Hydrolases"/>
    <property type="match status" value="1"/>
</dbReference>
<dbReference type="AlphaFoldDB" id="A0A4P9Y0Q3"/>
<dbReference type="InterPro" id="IPR013094">
    <property type="entry name" value="AB_hydrolase_3"/>
</dbReference>
<dbReference type="InterPro" id="IPR029058">
    <property type="entry name" value="AB_hydrolase_fold"/>
</dbReference>
<evidence type="ECO:0000259" key="2">
    <source>
        <dbReference type="Pfam" id="PF07859"/>
    </source>
</evidence>
<dbReference type="OrthoDB" id="1662883at2759"/>
<dbReference type="EMBL" id="KZ988356">
    <property type="protein sequence ID" value="RKP12376.1"/>
    <property type="molecule type" value="Genomic_DNA"/>
</dbReference>
<name>A0A4P9Y0Q3_9FUNG</name>
<dbReference type="PANTHER" id="PTHR48081:SF8">
    <property type="entry name" value="ALPHA_BETA HYDROLASE FOLD-3 DOMAIN-CONTAINING PROTEIN-RELATED"/>
    <property type="match status" value="1"/>
</dbReference>
<dbReference type="Pfam" id="PF07859">
    <property type="entry name" value="Abhydrolase_3"/>
    <property type="match status" value="1"/>
</dbReference>
<keyword evidence="4" id="KW-1185">Reference proteome</keyword>
<feature type="domain" description="Alpha/beta hydrolase fold-3" evidence="2">
    <location>
        <begin position="21"/>
        <end position="200"/>
    </location>
</feature>